<proteinExistence type="predicted"/>
<accession>A0A1A0V7J7</accession>
<sequence length="70" mass="8299">MLFFVIDQDEKTAIVVIERIERQRMDPLYTETKNYKFTLHATRASLQRLRIEPSGLARMSTCPHAGYQRR</sequence>
<protein>
    <submittedName>
        <fullName evidence="1">Uncharacterized protein</fullName>
    </submittedName>
</protein>
<organism evidence="1 2">
    <name type="scientific">Mycobacterium colombiense</name>
    <dbReference type="NCBI Taxonomy" id="339268"/>
    <lineage>
        <taxon>Bacteria</taxon>
        <taxon>Bacillati</taxon>
        <taxon>Actinomycetota</taxon>
        <taxon>Actinomycetes</taxon>
        <taxon>Mycobacteriales</taxon>
        <taxon>Mycobacteriaceae</taxon>
        <taxon>Mycobacterium</taxon>
        <taxon>Mycobacterium avium complex (MAC)</taxon>
    </lineage>
</organism>
<evidence type="ECO:0000313" key="2">
    <source>
        <dbReference type="Proteomes" id="UP000091914"/>
    </source>
</evidence>
<dbReference type="Proteomes" id="UP000091914">
    <property type="component" value="Unassembled WGS sequence"/>
</dbReference>
<dbReference type="AlphaFoldDB" id="A0A1A0V7J7"/>
<gene>
    <name evidence="1" type="ORF">A5760_21000</name>
</gene>
<reference evidence="1 2" key="1">
    <citation type="submission" date="2016-06" db="EMBL/GenBank/DDBJ databases">
        <authorList>
            <person name="Kjaerup R.B."/>
            <person name="Dalgaard T.S."/>
            <person name="Juul-Madsen H.R."/>
        </authorList>
    </citation>
    <scope>NUCLEOTIDE SEQUENCE [LARGE SCALE GENOMIC DNA]</scope>
    <source>
        <strain evidence="1 2">852002-51834_SCH5396731</strain>
    </source>
</reference>
<evidence type="ECO:0000313" key="1">
    <source>
        <dbReference type="EMBL" id="OBB79215.1"/>
    </source>
</evidence>
<name>A0A1A0V7J7_9MYCO</name>
<dbReference type="EMBL" id="LZSX01000098">
    <property type="protein sequence ID" value="OBB79215.1"/>
    <property type="molecule type" value="Genomic_DNA"/>
</dbReference>
<comment type="caution">
    <text evidence="1">The sequence shown here is derived from an EMBL/GenBank/DDBJ whole genome shotgun (WGS) entry which is preliminary data.</text>
</comment>